<proteinExistence type="predicted"/>
<dbReference type="OrthoDB" id="8954335at2759"/>
<organism evidence="2 3">
    <name type="scientific">Boletus reticuloceps</name>
    <dbReference type="NCBI Taxonomy" id="495285"/>
    <lineage>
        <taxon>Eukaryota</taxon>
        <taxon>Fungi</taxon>
        <taxon>Dikarya</taxon>
        <taxon>Basidiomycota</taxon>
        <taxon>Agaricomycotina</taxon>
        <taxon>Agaricomycetes</taxon>
        <taxon>Agaricomycetidae</taxon>
        <taxon>Boletales</taxon>
        <taxon>Boletineae</taxon>
        <taxon>Boletaceae</taxon>
        <taxon>Boletoideae</taxon>
        <taxon>Boletus</taxon>
    </lineage>
</organism>
<dbReference type="Pfam" id="PF01926">
    <property type="entry name" value="MMR_HSR1"/>
    <property type="match status" value="2"/>
</dbReference>
<dbReference type="Gene3D" id="3.40.50.300">
    <property type="entry name" value="P-loop containing nucleotide triphosphate hydrolases"/>
    <property type="match status" value="2"/>
</dbReference>
<dbReference type="InterPro" id="IPR006073">
    <property type="entry name" value="GTP-bd"/>
</dbReference>
<dbReference type="GO" id="GO:0030488">
    <property type="term" value="P:tRNA methylation"/>
    <property type="evidence" value="ECO:0007669"/>
    <property type="project" value="TreeGrafter"/>
</dbReference>
<dbReference type="PANTHER" id="PTHR42714:SF2">
    <property type="entry name" value="TRNA MODIFICATION GTPASE GTPBP3, MITOCHONDRIAL"/>
    <property type="match status" value="1"/>
</dbReference>
<name>A0A8I2YVI4_9AGAM</name>
<dbReference type="GO" id="GO:0002098">
    <property type="term" value="P:tRNA wobble uridine modification"/>
    <property type="evidence" value="ECO:0007669"/>
    <property type="project" value="TreeGrafter"/>
</dbReference>
<comment type="caution">
    <text evidence="2">The sequence shown here is derived from an EMBL/GenBank/DDBJ whole genome shotgun (WGS) entry which is preliminary data.</text>
</comment>
<feature type="domain" description="G" evidence="1">
    <location>
        <begin position="246"/>
        <end position="339"/>
    </location>
</feature>
<protein>
    <submittedName>
        <fullName evidence="2">P-loop containing nucleoside triphosphate hydrolase protein</fullName>
    </submittedName>
</protein>
<evidence type="ECO:0000313" key="2">
    <source>
        <dbReference type="EMBL" id="KAG6378122.1"/>
    </source>
</evidence>
<dbReference type="CDD" id="cd00882">
    <property type="entry name" value="Ras_like_GTPase"/>
    <property type="match status" value="1"/>
</dbReference>
<dbReference type="GO" id="GO:0016787">
    <property type="term" value="F:hydrolase activity"/>
    <property type="evidence" value="ECO:0007669"/>
    <property type="project" value="UniProtKB-KW"/>
</dbReference>
<gene>
    <name evidence="2" type="ORF">JVT61DRAFT_13807</name>
</gene>
<dbReference type="InterPro" id="IPR027417">
    <property type="entry name" value="P-loop_NTPase"/>
</dbReference>
<reference evidence="2" key="1">
    <citation type="submission" date="2021-03" db="EMBL/GenBank/DDBJ databases">
        <title>Evolutionary innovations through gain and loss of genes in the ectomycorrhizal Boletales.</title>
        <authorList>
            <person name="Wu G."/>
            <person name="Miyauchi S."/>
            <person name="Morin E."/>
            <person name="Yang Z.-L."/>
            <person name="Xu J."/>
            <person name="Martin F.M."/>
        </authorList>
    </citation>
    <scope>NUCLEOTIDE SEQUENCE</scope>
    <source>
        <strain evidence="2">BR01</strain>
    </source>
</reference>
<dbReference type="GO" id="GO:0005525">
    <property type="term" value="F:GTP binding"/>
    <property type="evidence" value="ECO:0007669"/>
    <property type="project" value="InterPro"/>
</dbReference>
<dbReference type="PANTHER" id="PTHR42714">
    <property type="entry name" value="TRNA MODIFICATION GTPASE GTPBP3"/>
    <property type="match status" value="1"/>
</dbReference>
<dbReference type="SUPFAM" id="SSF52540">
    <property type="entry name" value="P-loop containing nucleoside triphosphate hydrolases"/>
    <property type="match status" value="2"/>
</dbReference>
<evidence type="ECO:0000313" key="3">
    <source>
        <dbReference type="Proteomes" id="UP000683000"/>
    </source>
</evidence>
<evidence type="ECO:0000259" key="1">
    <source>
        <dbReference type="Pfam" id="PF01926"/>
    </source>
</evidence>
<dbReference type="GO" id="GO:0005737">
    <property type="term" value="C:cytoplasm"/>
    <property type="evidence" value="ECO:0007669"/>
    <property type="project" value="TreeGrafter"/>
</dbReference>
<sequence>MARSERVYKVALFGVTGCGKSSIVNLLADKSVADVSTGVEACTKRARWYPISLGEKTFRLWDTMGFNQAETKDMNPLSPYEQAHALLRNLQDGVDLILLCARKDGINASLRNLYWLLDSFFFGGRAQIALVLTHFDVPHNQWWDRNKNTIAQRCNIPVQFLPYVCITTVQNGPLQSDSLYDQSKQALKALLQEHATTSTPLRLDLSSDTAVATAVESLNVHCQLNIPDATTLVEKFRLPRRPFHAILFGEAGVGKSSVINLVVGDSVAEVSSGINSCTLDHRSYKINTGMHQFLVWDTVGLNGLHIGHNICGQAIENAVHLIRDLHKQGGVDLLVFCKQNGRFSASELNNFRLFQEFLCEGQIPVAFIITHLEFHNPMEKWWEANGDGLLKACNLKAGAVAGHACITSLPLDDSHDRMLHDKLSLSRQTVQTMLEDSISYGSTFTRDEELWVMSFLRKLVGMVRIGHLPRKEKLTVKNLVDRCGLTKEQAEELIKLLYETRSQSSRLLRSAHSLLAKVGP</sequence>
<dbReference type="Proteomes" id="UP000683000">
    <property type="component" value="Unassembled WGS sequence"/>
</dbReference>
<dbReference type="AlphaFoldDB" id="A0A8I2YVI4"/>
<keyword evidence="3" id="KW-1185">Reference proteome</keyword>
<accession>A0A8I2YVI4</accession>
<dbReference type="EMBL" id="JAGFBS010000007">
    <property type="protein sequence ID" value="KAG6378122.1"/>
    <property type="molecule type" value="Genomic_DNA"/>
</dbReference>
<feature type="domain" description="G" evidence="1">
    <location>
        <begin position="9"/>
        <end position="112"/>
    </location>
</feature>
<keyword evidence="2" id="KW-0378">Hydrolase</keyword>